<evidence type="ECO:0000256" key="1">
    <source>
        <dbReference type="ARBA" id="ARBA00022754"/>
    </source>
</evidence>
<feature type="compositionally biased region" description="Low complexity" evidence="4">
    <location>
        <begin position="449"/>
        <end position="460"/>
    </location>
</feature>
<dbReference type="EMBL" id="JAROKS010000011">
    <property type="protein sequence ID" value="KAK1799839.1"/>
    <property type="molecule type" value="Genomic_DNA"/>
</dbReference>
<dbReference type="AlphaFoldDB" id="A0AAD8ZJU9"/>
<keyword evidence="7" id="KW-1185">Reference proteome</keyword>
<protein>
    <recommendedName>
        <fullName evidence="5">IF rod domain-containing protein</fullName>
    </recommendedName>
</protein>
<dbReference type="GO" id="GO:0005882">
    <property type="term" value="C:intermediate filament"/>
    <property type="evidence" value="ECO:0007669"/>
    <property type="project" value="UniProtKB-KW"/>
</dbReference>
<accession>A0AAD8ZJU9</accession>
<dbReference type="Gene3D" id="1.20.5.1160">
    <property type="entry name" value="Vasodilator-stimulated phosphoprotein"/>
    <property type="match status" value="1"/>
</dbReference>
<dbReference type="InterPro" id="IPR039008">
    <property type="entry name" value="IF_rod_dom"/>
</dbReference>
<evidence type="ECO:0000313" key="6">
    <source>
        <dbReference type="EMBL" id="KAK1799839.1"/>
    </source>
</evidence>
<dbReference type="PROSITE" id="PS51842">
    <property type="entry name" value="IF_ROD_2"/>
    <property type="match status" value="1"/>
</dbReference>
<feature type="region of interest" description="Disordered" evidence="4">
    <location>
        <begin position="444"/>
        <end position="481"/>
    </location>
</feature>
<dbReference type="SMART" id="SM01391">
    <property type="entry name" value="Filament"/>
    <property type="match status" value="1"/>
</dbReference>
<feature type="compositionally biased region" description="Acidic residues" evidence="4">
    <location>
        <begin position="285"/>
        <end position="302"/>
    </location>
</feature>
<feature type="region of interest" description="Disordered" evidence="4">
    <location>
        <begin position="362"/>
        <end position="381"/>
    </location>
</feature>
<feature type="coiled-coil region" evidence="3">
    <location>
        <begin position="141"/>
        <end position="210"/>
    </location>
</feature>
<dbReference type="SUPFAM" id="SSF64593">
    <property type="entry name" value="Intermediate filament protein, coiled coil region"/>
    <property type="match status" value="1"/>
</dbReference>
<sequence>MNTLLFGEALSASMITTLPGSGAPTVGSALRNDLGSNIHVLKTLNLRFRCFLAKVHELERRNKLLESQLQQALERSRYQGFFSREVAVQTDSQESRLPGTIWSFTHVRRHGGHFETLQGPGVSWTHPDGVGVQIDTITPEIRALYNVLAKVKRERDEYKRKWEEEMSRREQMESMVETLQESTQDSVAIQEELKNKMERLKAELVVYKSLVSDQMSELDSKIQEKAMKVDMDICRRIDITAKLCDVAQQRNSEDMSKMFSVSPSRAPPVCGTVVCRRKENKAVSDEENSEMDADPSTSEDEVPGVLNITDEMKRMLNQMRETFDIDDDCDSLMWEENEETLLLWEDFTNYNVPFAVSATGSTPDCGGASQEAGSQDGSLGSLIDETESLFKTREEEYQATIGQIEMELATAKSDMNRHLHEYMEMCSMKRGLDVQMETCRRMIKGGRNSPSFSSVASSDSGNTDEIHDELDKDGDTERPAS</sequence>
<keyword evidence="2 3" id="KW-0175">Coiled coil</keyword>
<dbReference type="PANTHER" id="PTHR14516">
    <property type="entry name" value="1-PYRROLINE-5-CARBOXYLATE DEHYDROGENASE FAMILY MEMBER"/>
    <property type="match status" value="1"/>
</dbReference>
<dbReference type="Pfam" id="PF00038">
    <property type="entry name" value="Filament"/>
    <property type="match status" value="1"/>
</dbReference>
<evidence type="ECO:0000256" key="2">
    <source>
        <dbReference type="ARBA" id="ARBA00023054"/>
    </source>
</evidence>
<evidence type="ECO:0000256" key="3">
    <source>
        <dbReference type="SAM" id="Coils"/>
    </source>
</evidence>
<proteinExistence type="predicted"/>
<dbReference type="PANTHER" id="PTHR14516:SF1">
    <property type="entry name" value="INTERMEDIATE FILAMENT FAMILY ORPHAN 2"/>
    <property type="match status" value="1"/>
</dbReference>
<keyword evidence="1" id="KW-0403">Intermediate filament</keyword>
<comment type="caution">
    <text evidence="6">The sequence shown here is derived from an EMBL/GenBank/DDBJ whole genome shotgun (WGS) entry which is preliminary data.</text>
</comment>
<dbReference type="Proteomes" id="UP001239994">
    <property type="component" value="Unassembled WGS sequence"/>
</dbReference>
<organism evidence="6 7">
    <name type="scientific">Electrophorus voltai</name>
    <dbReference type="NCBI Taxonomy" id="2609070"/>
    <lineage>
        <taxon>Eukaryota</taxon>
        <taxon>Metazoa</taxon>
        <taxon>Chordata</taxon>
        <taxon>Craniata</taxon>
        <taxon>Vertebrata</taxon>
        <taxon>Euteleostomi</taxon>
        <taxon>Actinopterygii</taxon>
        <taxon>Neopterygii</taxon>
        <taxon>Teleostei</taxon>
        <taxon>Ostariophysi</taxon>
        <taxon>Gymnotiformes</taxon>
        <taxon>Gymnotoidei</taxon>
        <taxon>Gymnotidae</taxon>
        <taxon>Electrophorus</taxon>
    </lineage>
</organism>
<evidence type="ECO:0000256" key="4">
    <source>
        <dbReference type="SAM" id="MobiDB-lite"/>
    </source>
</evidence>
<gene>
    <name evidence="6" type="ORF">P4O66_006368</name>
</gene>
<feature type="region of interest" description="Disordered" evidence="4">
    <location>
        <begin position="281"/>
        <end position="302"/>
    </location>
</feature>
<dbReference type="Gene3D" id="1.20.5.170">
    <property type="match status" value="1"/>
</dbReference>
<name>A0AAD8ZJU9_9TELE</name>
<evidence type="ECO:0000259" key="5">
    <source>
        <dbReference type="PROSITE" id="PS51842"/>
    </source>
</evidence>
<feature type="domain" description="IF rod" evidence="5">
    <location>
        <begin position="37"/>
        <end position="450"/>
    </location>
</feature>
<reference evidence="6" key="1">
    <citation type="submission" date="2023-03" db="EMBL/GenBank/DDBJ databases">
        <title>Electrophorus voltai genome.</title>
        <authorList>
            <person name="Bian C."/>
        </authorList>
    </citation>
    <scope>NUCLEOTIDE SEQUENCE</scope>
    <source>
        <strain evidence="6">CB-2022</strain>
        <tissue evidence="6">Muscle</tissue>
    </source>
</reference>
<feature type="compositionally biased region" description="Basic and acidic residues" evidence="4">
    <location>
        <begin position="469"/>
        <end position="481"/>
    </location>
</feature>
<evidence type="ECO:0000313" key="7">
    <source>
        <dbReference type="Proteomes" id="UP001239994"/>
    </source>
</evidence>